<dbReference type="RefSeq" id="WP_002583156.1">
    <property type="nucleotide sequence ID" value="NZ_KB851019.1"/>
</dbReference>
<dbReference type="EMBL" id="AGYR01000016">
    <property type="protein sequence ID" value="ENZ17294.1"/>
    <property type="molecule type" value="Genomic_DNA"/>
</dbReference>
<dbReference type="GeneID" id="57960337"/>
<proteinExistence type="predicted"/>
<reference evidence="2 3" key="1">
    <citation type="submission" date="2013-01" db="EMBL/GenBank/DDBJ databases">
        <title>The Genome Sequence of Clostridium clostridioforme 90A8.</title>
        <authorList>
            <consortium name="The Broad Institute Genome Sequencing Platform"/>
            <person name="Earl A."/>
            <person name="Ward D."/>
            <person name="Feldgarden M."/>
            <person name="Gevers D."/>
            <person name="Courvalin P."/>
            <person name="Lambert T."/>
            <person name="Walker B."/>
            <person name="Young S.K."/>
            <person name="Zeng Q."/>
            <person name="Gargeya S."/>
            <person name="Fitzgerald M."/>
            <person name="Haas B."/>
            <person name="Abouelleil A."/>
            <person name="Alvarado L."/>
            <person name="Arachchi H.M."/>
            <person name="Berlin A.M."/>
            <person name="Chapman S.B."/>
            <person name="Dewar J."/>
            <person name="Goldberg J."/>
            <person name="Griggs A."/>
            <person name="Gujja S."/>
            <person name="Hansen M."/>
            <person name="Howarth C."/>
            <person name="Imamovic A."/>
            <person name="Larimer J."/>
            <person name="McCowan C."/>
            <person name="Murphy C."/>
            <person name="Neiman D."/>
            <person name="Pearson M."/>
            <person name="Priest M."/>
            <person name="Roberts A."/>
            <person name="Saif S."/>
            <person name="Shea T."/>
            <person name="Sisk P."/>
            <person name="Sykes S."/>
            <person name="Wortman J."/>
            <person name="Nusbaum C."/>
            <person name="Birren B."/>
        </authorList>
    </citation>
    <scope>NUCLEOTIDE SEQUENCE [LARGE SCALE GENOMIC DNA]</scope>
    <source>
        <strain evidence="2 3">90A8</strain>
    </source>
</reference>
<evidence type="ECO:0000313" key="3">
    <source>
        <dbReference type="Proteomes" id="UP000013085"/>
    </source>
</evidence>
<organism evidence="2 3">
    <name type="scientific">[Clostridium] clostridioforme 90A8</name>
    <dbReference type="NCBI Taxonomy" id="999408"/>
    <lineage>
        <taxon>Bacteria</taxon>
        <taxon>Bacillati</taxon>
        <taxon>Bacillota</taxon>
        <taxon>Clostridia</taxon>
        <taxon>Lachnospirales</taxon>
        <taxon>Lachnospiraceae</taxon>
        <taxon>Enterocloster</taxon>
    </lineage>
</organism>
<feature type="domain" description="HPr" evidence="1">
    <location>
        <begin position="16"/>
        <end position="75"/>
    </location>
</feature>
<dbReference type="HOGENOM" id="CLU_136230_4_4_9"/>
<dbReference type="Proteomes" id="UP000013085">
    <property type="component" value="Unassembled WGS sequence"/>
</dbReference>
<dbReference type="PATRIC" id="fig|999408.3.peg.2025"/>
<gene>
    <name evidence="2" type="ORF">HMPREF1090_01884</name>
</gene>
<comment type="caution">
    <text evidence="2">The sequence shown here is derived from an EMBL/GenBank/DDBJ whole genome shotgun (WGS) entry which is preliminary data.</text>
</comment>
<evidence type="ECO:0000313" key="2">
    <source>
        <dbReference type="EMBL" id="ENZ17294.1"/>
    </source>
</evidence>
<dbReference type="InterPro" id="IPR000032">
    <property type="entry name" value="HPr-like"/>
</dbReference>
<dbReference type="SUPFAM" id="SSF55594">
    <property type="entry name" value="HPr-like"/>
    <property type="match status" value="1"/>
</dbReference>
<dbReference type="AlphaFoldDB" id="A0A0E2HC92"/>
<name>A0A0E2HC92_9FIRM</name>
<sequence>MTSMLVKFEQPEQVVDFVNTLSHYDCDADIKYGSCMVDAKSVLGVLYLAVSRTVELILHIDEDGSRDIKNRLAKFAV</sequence>
<dbReference type="Pfam" id="PF00381">
    <property type="entry name" value="PTS-HPr"/>
    <property type="match status" value="1"/>
</dbReference>
<dbReference type="Gene3D" id="3.30.1340.10">
    <property type="entry name" value="HPr-like"/>
    <property type="match status" value="1"/>
</dbReference>
<dbReference type="InterPro" id="IPR035895">
    <property type="entry name" value="HPr-like_sf"/>
</dbReference>
<protein>
    <recommendedName>
        <fullName evidence="1">HPr domain-containing protein</fullName>
    </recommendedName>
</protein>
<accession>A0A0E2HC92</accession>
<evidence type="ECO:0000259" key="1">
    <source>
        <dbReference type="Pfam" id="PF00381"/>
    </source>
</evidence>